<evidence type="ECO:0000313" key="2">
    <source>
        <dbReference type="EMBL" id="OGZ66141.1"/>
    </source>
</evidence>
<keyword evidence="1" id="KW-0732">Signal</keyword>
<dbReference type="EMBL" id="MHOR01000034">
    <property type="protein sequence ID" value="OGZ66141.1"/>
    <property type="molecule type" value="Genomic_DNA"/>
</dbReference>
<feature type="signal peptide" evidence="1">
    <location>
        <begin position="1"/>
        <end position="25"/>
    </location>
</feature>
<dbReference type="SUPFAM" id="SSF53474">
    <property type="entry name" value="alpha/beta-Hydrolases"/>
    <property type="match status" value="1"/>
</dbReference>
<evidence type="ECO:0000313" key="3">
    <source>
        <dbReference type="Proteomes" id="UP000178380"/>
    </source>
</evidence>
<organism evidence="2 3">
    <name type="scientific">Candidatus Staskawiczbacteria bacterium RIFCSPHIGHO2_02_FULL_34_10</name>
    <dbReference type="NCBI Taxonomy" id="1802205"/>
    <lineage>
        <taxon>Bacteria</taxon>
        <taxon>Candidatus Staskawicziibacteriota</taxon>
    </lineage>
</organism>
<evidence type="ECO:0000256" key="1">
    <source>
        <dbReference type="SAM" id="SignalP"/>
    </source>
</evidence>
<dbReference type="Proteomes" id="UP000178380">
    <property type="component" value="Unassembled WGS sequence"/>
</dbReference>
<comment type="caution">
    <text evidence="2">The sequence shown here is derived from an EMBL/GenBank/DDBJ whole genome shotgun (WGS) entry which is preliminary data.</text>
</comment>
<dbReference type="InterPro" id="IPR058094">
    <property type="entry name" value="Ig-like_OmpL47-like"/>
</dbReference>
<dbReference type="NCBIfam" id="NF047446">
    <property type="entry name" value="barrel_OmpL47"/>
    <property type="match status" value="1"/>
</dbReference>
<dbReference type="AlphaFoldDB" id="A0A1G2HV79"/>
<dbReference type="Gene3D" id="3.40.50.1820">
    <property type="entry name" value="alpha/beta hydrolase"/>
    <property type="match status" value="1"/>
</dbReference>
<name>A0A1G2HV79_9BACT</name>
<protein>
    <submittedName>
        <fullName evidence="2">Uncharacterized protein</fullName>
    </submittedName>
</protein>
<dbReference type="Gene3D" id="3.30.1920.20">
    <property type="match status" value="1"/>
</dbReference>
<dbReference type="PANTHER" id="PTHR11440">
    <property type="entry name" value="LECITHIN-CHOLESTEROL ACYLTRANSFERASE-RELATED"/>
    <property type="match status" value="1"/>
</dbReference>
<dbReference type="GO" id="GO:0008374">
    <property type="term" value="F:O-acyltransferase activity"/>
    <property type="evidence" value="ECO:0007669"/>
    <property type="project" value="InterPro"/>
</dbReference>
<feature type="chain" id="PRO_5009583182" evidence="1">
    <location>
        <begin position="26"/>
        <end position="972"/>
    </location>
</feature>
<proteinExistence type="predicted"/>
<sequence length="972" mass="107381">MKSKIVTLLTVIAISFLGFTNICTAATIFTDNFNSYSDGNLNDQGGWTVATSDIYFTVESSVVNEGSKAIKSNTILPQFDIGIKKTGTLLNDGSFVIYVRAETETSNGIIRLFETPLGPENPKVLIQFTAGGFSYRGSLGNNVGFGPDITLNTWYAVQVQWRSIDHNVRYNINNGIWTPWVPAAEAWIQGIATVNLERRAGLDNVIYFDTIQENSLPTKTPVLIVPGILGTEIYAGDKKLWLDLGHNFTDIGDEFMDPLKFQSNLVPINSNLILGDIVRKPSTLFDYSDGLINEFHNHNQIENENLFTFPYDWRYGVSGKYTDGKTNSDLLAQKIQDILTQTGSDKVDVVAHSMGGLIIKKYVIDHPIDHHVGKAIFVGVPNIGSPKTIKVLLQGDHFNIPWLSESEIKKISTNMPAAYDLLPTQQYYDIKGSFVKITNDASFEAHTEKDLNYSEFENYITQDHNLNSQALTNAENLHTADFDNFDLRTVGVDLYAIDGCKTGTISKIVETRYKNLFGHTTTSYANLGFNIGDGTVPISSSTNLPIDQDHKFYSLNADHGKMLSQDGTRQEIVNLLTGSNVDVGNKIIQDISKCKLNGKDISVFSPVDIFVTDQDSNHVGIADDGSIVNEIPNADFEIMGEHKFLYLLTDEGQVYDIKIKGTGTGTFTIGVQNIVDTQEGSKEVFSNIPVTPDLTGQINLGSQTTLTVKQTSNSPNETILPSATLDANQSEDFVPPVSVATLSGTQGKPGFYRSDVKTLLNATDNTAGVLALNYNIDGLGYQKILSNTTTFSVTKEGSHTITFFATDNAGNNEQEQIITFVIDKTAPEATIEFDPTAKDLKFSEQEEGVAVTDKDDAITLTDQAGNVTEIKLKDKDRKKSMSAQIKSLKYNGVASDISKNIMQYRWNYDKNKNIKKLSQHVKSRKDYNVFADFDGKNTKFEGRDEGGKISKLFSGLKIIKILTDKGDFNWSY</sequence>
<gene>
    <name evidence="2" type="ORF">A3C58_00710</name>
</gene>
<dbReference type="Pfam" id="PF02450">
    <property type="entry name" value="LCAT"/>
    <property type="match status" value="1"/>
</dbReference>
<dbReference type="InterPro" id="IPR003386">
    <property type="entry name" value="LACT/PDAT_acylTrfase"/>
</dbReference>
<accession>A0A1G2HV79</accession>
<dbReference type="GO" id="GO:0006629">
    <property type="term" value="P:lipid metabolic process"/>
    <property type="evidence" value="ECO:0007669"/>
    <property type="project" value="InterPro"/>
</dbReference>
<reference evidence="2 3" key="1">
    <citation type="journal article" date="2016" name="Nat. Commun.">
        <title>Thousands of microbial genomes shed light on interconnected biogeochemical processes in an aquifer system.</title>
        <authorList>
            <person name="Anantharaman K."/>
            <person name="Brown C.T."/>
            <person name="Hug L.A."/>
            <person name="Sharon I."/>
            <person name="Castelle C.J."/>
            <person name="Probst A.J."/>
            <person name="Thomas B.C."/>
            <person name="Singh A."/>
            <person name="Wilkins M.J."/>
            <person name="Karaoz U."/>
            <person name="Brodie E.L."/>
            <person name="Williams K.H."/>
            <person name="Hubbard S.S."/>
            <person name="Banfield J.F."/>
        </authorList>
    </citation>
    <scope>NUCLEOTIDE SEQUENCE [LARGE SCALE GENOMIC DNA]</scope>
</reference>
<dbReference type="STRING" id="1802205.A3C58_00710"/>
<dbReference type="InterPro" id="IPR029058">
    <property type="entry name" value="AB_hydrolase_fold"/>
</dbReference>